<comment type="similarity">
    <text evidence="1 5">Belongs to the universal ribosomal protein uL29 family.</text>
</comment>
<dbReference type="PANTHER" id="PTHR10916">
    <property type="entry name" value="60S RIBOSOMAL PROTEIN L35/50S RIBOSOMAL PROTEIN L29"/>
    <property type="match status" value="1"/>
</dbReference>
<dbReference type="Pfam" id="PF00831">
    <property type="entry name" value="Ribosomal_L29"/>
    <property type="match status" value="1"/>
</dbReference>
<evidence type="ECO:0000256" key="5">
    <source>
        <dbReference type="HAMAP-Rule" id="MF_00374"/>
    </source>
</evidence>
<dbReference type="GO" id="GO:0006412">
    <property type="term" value="P:translation"/>
    <property type="evidence" value="ECO:0007669"/>
    <property type="project" value="UniProtKB-UniRule"/>
</dbReference>
<reference evidence="6 7" key="1">
    <citation type="submission" date="2012-09" db="EMBL/GenBank/DDBJ databases">
        <title>Genome Sequence of alkane-degrading Bacterium Alcanivorax sp. 19-m-6.</title>
        <authorList>
            <person name="Lai Q."/>
            <person name="Shao Z."/>
        </authorList>
    </citation>
    <scope>NUCLEOTIDE SEQUENCE [LARGE SCALE GENOMIC DNA]</scope>
    <source>
        <strain evidence="6 7">19-m-6</strain>
    </source>
</reference>
<dbReference type="InterPro" id="IPR018254">
    <property type="entry name" value="Ribosomal_uL29_CS"/>
</dbReference>
<dbReference type="AlphaFoldDB" id="A0A095SH30"/>
<keyword evidence="3 5" id="KW-0687">Ribonucleoprotein</keyword>
<dbReference type="CDD" id="cd00427">
    <property type="entry name" value="Ribosomal_L29_HIP"/>
    <property type="match status" value="1"/>
</dbReference>
<proteinExistence type="inferred from homology"/>
<dbReference type="InterPro" id="IPR050063">
    <property type="entry name" value="Ribosomal_protein_uL29"/>
</dbReference>
<protein>
    <recommendedName>
        <fullName evidence="4 5">Large ribosomal subunit protein uL29</fullName>
    </recommendedName>
</protein>
<dbReference type="InterPro" id="IPR001854">
    <property type="entry name" value="Ribosomal_uL29"/>
</dbReference>
<dbReference type="RefSeq" id="WP_035234262.1">
    <property type="nucleotide sequence ID" value="NZ_ARXV01000015.1"/>
</dbReference>
<dbReference type="GO" id="GO:0022625">
    <property type="term" value="C:cytosolic large ribosomal subunit"/>
    <property type="evidence" value="ECO:0007669"/>
    <property type="project" value="TreeGrafter"/>
</dbReference>
<dbReference type="HAMAP" id="MF_00374">
    <property type="entry name" value="Ribosomal_uL29"/>
    <property type="match status" value="1"/>
</dbReference>
<evidence type="ECO:0000313" key="6">
    <source>
        <dbReference type="EMBL" id="KGD63629.1"/>
    </source>
</evidence>
<gene>
    <name evidence="5" type="primary">rpmC</name>
    <name evidence="6" type="ORF">Y5S_03052</name>
</gene>
<evidence type="ECO:0000256" key="3">
    <source>
        <dbReference type="ARBA" id="ARBA00023274"/>
    </source>
</evidence>
<evidence type="ECO:0000256" key="2">
    <source>
        <dbReference type="ARBA" id="ARBA00022980"/>
    </source>
</evidence>
<dbReference type="PROSITE" id="PS00579">
    <property type="entry name" value="RIBOSOMAL_L29"/>
    <property type="match status" value="1"/>
</dbReference>
<dbReference type="STRING" id="1177154.Y5S_03052"/>
<name>A0A095SH30_9GAMM</name>
<dbReference type="PATRIC" id="fig|1177154.3.peg.3093"/>
<dbReference type="NCBIfam" id="TIGR00012">
    <property type="entry name" value="L29"/>
    <property type="match status" value="1"/>
</dbReference>
<organism evidence="6 7">
    <name type="scientific">Alcanivorax nanhaiticus</name>
    <dbReference type="NCBI Taxonomy" id="1177154"/>
    <lineage>
        <taxon>Bacteria</taxon>
        <taxon>Pseudomonadati</taxon>
        <taxon>Pseudomonadota</taxon>
        <taxon>Gammaproteobacteria</taxon>
        <taxon>Oceanospirillales</taxon>
        <taxon>Alcanivoracaceae</taxon>
        <taxon>Alcanivorax</taxon>
    </lineage>
</organism>
<dbReference type="SUPFAM" id="SSF46561">
    <property type="entry name" value="Ribosomal protein L29 (L29p)"/>
    <property type="match status" value="1"/>
</dbReference>
<keyword evidence="2 5" id="KW-0689">Ribosomal protein</keyword>
<dbReference type="EMBL" id="ARXV01000015">
    <property type="protein sequence ID" value="KGD63629.1"/>
    <property type="molecule type" value="Genomic_DNA"/>
</dbReference>
<dbReference type="PANTHER" id="PTHR10916:SF0">
    <property type="entry name" value="LARGE RIBOSOMAL SUBUNIT PROTEIN UL29C"/>
    <property type="match status" value="1"/>
</dbReference>
<dbReference type="OrthoDB" id="9815192at2"/>
<dbReference type="GO" id="GO:0003735">
    <property type="term" value="F:structural constituent of ribosome"/>
    <property type="evidence" value="ECO:0007669"/>
    <property type="project" value="InterPro"/>
</dbReference>
<dbReference type="FunFam" id="1.10.287.310:FF:000001">
    <property type="entry name" value="50S ribosomal protein L29"/>
    <property type="match status" value="1"/>
</dbReference>
<comment type="caution">
    <text evidence="6">The sequence shown here is derived from an EMBL/GenBank/DDBJ whole genome shotgun (WGS) entry which is preliminary data.</text>
</comment>
<evidence type="ECO:0000256" key="4">
    <source>
        <dbReference type="ARBA" id="ARBA00035204"/>
    </source>
</evidence>
<dbReference type="eggNOG" id="COG0255">
    <property type="taxonomic scope" value="Bacteria"/>
</dbReference>
<dbReference type="InterPro" id="IPR036049">
    <property type="entry name" value="Ribosomal_uL29_sf"/>
</dbReference>
<dbReference type="Gene3D" id="1.10.287.310">
    <property type="match status" value="1"/>
</dbReference>
<evidence type="ECO:0000256" key="1">
    <source>
        <dbReference type="ARBA" id="ARBA00009254"/>
    </source>
</evidence>
<keyword evidence="7" id="KW-1185">Reference proteome</keyword>
<accession>A0A095SH30</accession>
<sequence length="63" mass="7335">MKASELREKSVEELQQEQINLLEQQFKLRMKSASGQLSKTHELGTVRRNIARVKTILRQKQGN</sequence>
<dbReference type="Proteomes" id="UP000029444">
    <property type="component" value="Unassembled WGS sequence"/>
</dbReference>
<evidence type="ECO:0000313" key="7">
    <source>
        <dbReference type="Proteomes" id="UP000029444"/>
    </source>
</evidence>